<evidence type="ECO:0000256" key="1">
    <source>
        <dbReference type="ARBA" id="ARBA00023235"/>
    </source>
</evidence>
<dbReference type="PANTHER" id="PTHR36120">
    <property type="entry name" value="FUCOSE ISOMERASE"/>
    <property type="match status" value="1"/>
</dbReference>
<evidence type="ECO:0000259" key="3">
    <source>
        <dbReference type="Pfam" id="PF02952"/>
    </source>
</evidence>
<name>A0ABV9NU92_9BACI</name>
<dbReference type="SUPFAM" id="SSF50443">
    <property type="entry name" value="FucI/AraA C-terminal domain-like"/>
    <property type="match status" value="1"/>
</dbReference>
<gene>
    <name evidence="4" type="ORF">ACFO4L_09650</name>
</gene>
<dbReference type="Proteomes" id="UP001595896">
    <property type="component" value="Unassembled WGS sequence"/>
</dbReference>
<protein>
    <submittedName>
        <fullName evidence="4">L-fucose/L-arabinose isomerase family protein</fullName>
    </submittedName>
</protein>
<dbReference type="SUPFAM" id="SSF53743">
    <property type="entry name" value="FucI/AraA N-terminal and middle domains"/>
    <property type="match status" value="1"/>
</dbReference>
<feature type="domain" description="L-fucose isomerase C-terminal" evidence="3">
    <location>
        <begin position="355"/>
        <end position="441"/>
    </location>
</feature>
<dbReference type="Pfam" id="PF02952">
    <property type="entry name" value="Fucose_iso_C"/>
    <property type="match status" value="1"/>
</dbReference>
<keyword evidence="2" id="KW-0119">Carbohydrate metabolism</keyword>
<dbReference type="PANTHER" id="PTHR36120:SF1">
    <property type="entry name" value="L-FUCOSE ISOMERASE C-TERMINAL DOMAIN-CONTAINING PROTEIN"/>
    <property type="match status" value="1"/>
</dbReference>
<dbReference type="RefSeq" id="WP_377909462.1">
    <property type="nucleotide sequence ID" value="NZ_JBHSGK010000010.1"/>
</dbReference>
<dbReference type="InterPro" id="IPR004216">
    <property type="entry name" value="Fuc/Ara_isomerase_C"/>
</dbReference>
<keyword evidence="5" id="KW-1185">Reference proteome</keyword>
<accession>A0ABV9NU92</accession>
<organism evidence="4 5">
    <name type="scientific">Bacillus daqingensis</name>
    <dbReference type="NCBI Taxonomy" id="872396"/>
    <lineage>
        <taxon>Bacteria</taxon>
        <taxon>Bacillati</taxon>
        <taxon>Bacillota</taxon>
        <taxon>Bacilli</taxon>
        <taxon>Bacillales</taxon>
        <taxon>Bacillaceae</taxon>
        <taxon>Bacillus</taxon>
    </lineage>
</organism>
<dbReference type="GO" id="GO:0016853">
    <property type="term" value="F:isomerase activity"/>
    <property type="evidence" value="ECO:0007669"/>
    <property type="project" value="UniProtKB-KW"/>
</dbReference>
<dbReference type="InterPro" id="IPR015888">
    <property type="entry name" value="Fuc_isomerase_C"/>
</dbReference>
<reference evidence="5" key="1">
    <citation type="journal article" date="2019" name="Int. J. Syst. Evol. Microbiol.">
        <title>The Global Catalogue of Microorganisms (GCM) 10K type strain sequencing project: providing services to taxonomists for standard genome sequencing and annotation.</title>
        <authorList>
            <consortium name="The Broad Institute Genomics Platform"/>
            <consortium name="The Broad Institute Genome Sequencing Center for Infectious Disease"/>
            <person name="Wu L."/>
            <person name="Ma J."/>
        </authorList>
    </citation>
    <scope>NUCLEOTIDE SEQUENCE [LARGE SCALE GENOMIC DNA]</scope>
    <source>
        <strain evidence="5">JCM 12165</strain>
    </source>
</reference>
<dbReference type="EMBL" id="JBHSGK010000010">
    <property type="protein sequence ID" value="MFC4736847.1"/>
    <property type="molecule type" value="Genomic_DNA"/>
</dbReference>
<proteinExistence type="predicted"/>
<evidence type="ECO:0000256" key="2">
    <source>
        <dbReference type="ARBA" id="ARBA00023277"/>
    </source>
</evidence>
<evidence type="ECO:0000313" key="5">
    <source>
        <dbReference type="Proteomes" id="UP001595896"/>
    </source>
</evidence>
<evidence type="ECO:0000313" key="4">
    <source>
        <dbReference type="EMBL" id="MFC4736847.1"/>
    </source>
</evidence>
<dbReference type="InterPro" id="IPR009015">
    <property type="entry name" value="Fucose_isomerase_N/cen_sf"/>
</dbReference>
<keyword evidence="1 4" id="KW-0413">Isomerase</keyword>
<comment type="caution">
    <text evidence="4">The sequence shown here is derived from an EMBL/GenBank/DDBJ whole genome shotgun (WGS) entry which is preliminary data.</text>
</comment>
<sequence length="443" mass="49250">MLNVLYLPIARKTFNTEAADQLRIESEDLLRQSVHVLTPGELVTSPDELEVFLNNQETEIDLIVYQSLTFADGEFIQAAIDQFNAPVIVWSVREPAVGGRLQLNSLTGGNSTSHVLRSNNHSYSFLFGNPDEEATIERLTGLLRVMNTVREMKKLNIGVVGEHPPGFYFSGTETKQLQAVFGAEITKVDLYEAFSRAKEMPEEKWKPEVDIAEKNIMSLNRNDETVKRFAQFTAAMRDYIGEKDLSALAIRCWPDFFNELGAAACSTLSHLTDESMVSACESDIHGSLSMFILNRLSGGKAPYLGDMVHINEENNALVFWHCGAGAYSLAREATGAQPGVHPNRKLGLTMEFGLKAGEVTLFRVGHTPEGYRLLVFKGEALDVPQRFDGTTVEVAVKQPVQQVMQTLMEEGFEPHYALVHADVTNEIKEIGRLLNLPIVEIEA</sequence>